<name>A0A835MGL9_9MAGN</name>
<feature type="region of interest" description="Disordered" evidence="1">
    <location>
        <begin position="239"/>
        <end position="271"/>
    </location>
</feature>
<dbReference type="OrthoDB" id="688025at2759"/>
<reference evidence="2 3" key="1">
    <citation type="submission" date="2020-10" db="EMBL/GenBank/DDBJ databases">
        <title>The Coptis chinensis genome and diversification of protoberbering-type alkaloids.</title>
        <authorList>
            <person name="Wang B."/>
            <person name="Shu S."/>
            <person name="Song C."/>
            <person name="Liu Y."/>
        </authorList>
    </citation>
    <scope>NUCLEOTIDE SEQUENCE [LARGE SCALE GENOMIC DNA]</scope>
    <source>
        <strain evidence="2">HL-2020</strain>
        <tissue evidence="2">Leaf</tissue>
    </source>
</reference>
<proteinExistence type="predicted"/>
<dbReference type="PANTHER" id="PTHR35486:SF1">
    <property type="entry name" value="OS02G0689500 PROTEIN"/>
    <property type="match status" value="1"/>
</dbReference>
<protein>
    <submittedName>
        <fullName evidence="2">Uncharacterized protein</fullName>
    </submittedName>
</protein>
<dbReference type="AlphaFoldDB" id="A0A835MGL9"/>
<comment type="caution">
    <text evidence="2">The sequence shown here is derived from an EMBL/GenBank/DDBJ whole genome shotgun (WGS) entry which is preliminary data.</text>
</comment>
<organism evidence="2 3">
    <name type="scientific">Coptis chinensis</name>
    <dbReference type="NCBI Taxonomy" id="261450"/>
    <lineage>
        <taxon>Eukaryota</taxon>
        <taxon>Viridiplantae</taxon>
        <taxon>Streptophyta</taxon>
        <taxon>Embryophyta</taxon>
        <taxon>Tracheophyta</taxon>
        <taxon>Spermatophyta</taxon>
        <taxon>Magnoliopsida</taxon>
        <taxon>Ranunculales</taxon>
        <taxon>Ranunculaceae</taxon>
        <taxon>Coptidoideae</taxon>
        <taxon>Coptis</taxon>
    </lineage>
</organism>
<evidence type="ECO:0000313" key="2">
    <source>
        <dbReference type="EMBL" id="KAF9626424.1"/>
    </source>
</evidence>
<evidence type="ECO:0000313" key="3">
    <source>
        <dbReference type="Proteomes" id="UP000631114"/>
    </source>
</evidence>
<keyword evidence="3" id="KW-1185">Reference proteome</keyword>
<dbReference type="Proteomes" id="UP000631114">
    <property type="component" value="Unassembled WGS sequence"/>
</dbReference>
<feature type="region of interest" description="Disordered" evidence="1">
    <location>
        <begin position="111"/>
        <end position="141"/>
    </location>
</feature>
<sequence length="356" mass="40125">MSRAWITYLKFPDSEENSAKAYPVEVRLGHTKGIVSSSDSSYNFPSRFAFKVTLRCKASESAARGDDCNFDDCASGDVEVAETWEAVLIFKAFHLTQLDIVGNAINNDSAQVEEDRRKGEDRGRKSDGHIHHHNHNPPPLVFPRSVSPYICRRSDDSSWHNQVHDRRFYSTPQVGPTFSKNYDNGKRRSRKFSLFSTLFRSSRSEQSSASSSSWFSSLLSGRRKKNSRFDQRANVFPRCRRDRGMSPTNVEEQRDFETEDIETESGYSSVATATPARRKGSVLHNRNVSGLAFCMSPLVRASPNNHRKDVNLPTSGFSGEISRKNVSGKCHLSTAASLCANRSRKLADFGRYNYNP</sequence>
<feature type="compositionally biased region" description="Basic and acidic residues" evidence="1">
    <location>
        <begin position="113"/>
        <end position="129"/>
    </location>
</feature>
<gene>
    <name evidence="2" type="ORF">IFM89_033243</name>
</gene>
<accession>A0A835MGL9</accession>
<dbReference type="EMBL" id="JADFTS010000001">
    <property type="protein sequence ID" value="KAF9626424.1"/>
    <property type="molecule type" value="Genomic_DNA"/>
</dbReference>
<evidence type="ECO:0000256" key="1">
    <source>
        <dbReference type="SAM" id="MobiDB-lite"/>
    </source>
</evidence>
<dbReference type="PANTHER" id="PTHR35486">
    <property type="entry name" value="EXPRESSED PROTEIN"/>
    <property type="match status" value="1"/>
</dbReference>